<evidence type="ECO:0000313" key="2">
    <source>
        <dbReference type="Proteomes" id="UP000003900"/>
    </source>
</evidence>
<comment type="caution">
    <text evidence="1">The sequence shown here is derived from an EMBL/GenBank/DDBJ whole genome shotgun (WGS) entry which is preliminary data.</text>
</comment>
<reference evidence="1 2" key="1">
    <citation type="journal article" date="2012" name="J. Bacteriol.">
        <title>Genome Sequence of the Pattern-Forming Social Bacterium Paenibacillus dendritiformis C454 Chiral Morphotype.</title>
        <authorList>
            <person name="Sirota-Madi A."/>
            <person name="Olender T."/>
            <person name="Helman Y."/>
            <person name="Brainis I."/>
            <person name="Finkelshtein A."/>
            <person name="Roth D."/>
            <person name="Hagai E."/>
            <person name="Leshkowitz D."/>
            <person name="Brodsky L."/>
            <person name="Galatenko V."/>
            <person name="Nikolaev V."/>
            <person name="Gutnick D.L."/>
            <person name="Lancet D."/>
            <person name="Ben-Jacob E."/>
        </authorList>
    </citation>
    <scope>NUCLEOTIDE SEQUENCE [LARGE SCALE GENOMIC DNA]</scope>
    <source>
        <strain evidence="1 2">C454</strain>
    </source>
</reference>
<dbReference type="AlphaFoldDB" id="H3SA98"/>
<sequence>MFFKHPDVNKRRTIFTASGIFTGLVVDVSDTVTRFGNDYYLENVIFIPTGNTKLQIPIPEVKLYSINFIGITDEIDPITFNEA</sequence>
<protein>
    <submittedName>
        <fullName evidence="1">Uncharacterized protein</fullName>
    </submittedName>
</protein>
<gene>
    <name evidence="1" type="ORF">PDENDC454_02155</name>
</gene>
<proteinExistence type="predicted"/>
<evidence type="ECO:0000313" key="1">
    <source>
        <dbReference type="EMBL" id="EHQ63901.1"/>
    </source>
</evidence>
<dbReference type="RefSeq" id="WP_006674939.1">
    <property type="nucleotide sequence ID" value="NZ_AHKH01000004.1"/>
</dbReference>
<dbReference type="OrthoDB" id="1932681at2"/>
<name>H3SA98_9BACL</name>
<dbReference type="Proteomes" id="UP000003900">
    <property type="component" value="Unassembled WGS sequence"/>
</dbReference>
<dbReference type="STRING" id="1131935.PDENDC454_02155"/>
<organism evidence="1 2">
    <name type="scientific">Paenibacillus dendritiformis C454</name>
    <dbReference type="NCBI Taxonomy" id="1131935"/>
    <lineage>
        <taxon>Bacteria</taxon>
        <taxon>Bacillati</taxon>
        <taxon>Bacillota</taxon>
        <taxon>Bacilli</taxon>
        <taxon>Bacillales</taxon>
        <taxon>Paenibacillaceae</taxon>
        <taxon>Paenibacillus</taxon>
    </lineage>
</organism>
<accession>H3SA98</accession>
<keyword evidence="2" id="KW-1185">Reference proteome</keyword>
<dbReference type="EMBL" id="AHKH01000004">
    <property type="protein sequence ID" value="EHQ63901.1"/>
    <property type="molecule type" value="Genomic_DNA"/>
</dbReference>